<dbReference type="EMBL" id="LT629972">
    <property type="protein sequence ID" value="SEI12335.1"/>
    <property type="molecule type" value="Genomic_DNA"/>
</dbReference>
<name>A0A1H6NJI7_9PSED</name>
<proteinExistence type="predicted"/>
<evidence type="ECO:0000313" key="1">
    <source>
        <dbReference type="EMBL" id="SEI12335.1"/>
    </source>
</evidence>
<accession>A0A1H6NJI7</accession>
<reference evidence="1 2" key="1">
    <citation type="submission" date="2016-10" db="EMBL/GenBank/DDBJ databases">
        <authorList>
            <person name="de Groot N.N."/>
        </authorList>
    </citation>
    <scope>NUCLEOTIDE SEQUENCE [LARGE SCALE GENOMIC DNA]</scope>
    <source>
        <strain evidence="1 2">LMG 2158</strain>
    </source>
</reference>
<dbReference type="AlphaFoldDB" id="A0A1H6NJI7"/>
<evidence type="ECO:0000313" key="2">
    <source>
        <dbReference type="Proteomes" id="UP000182272"/>
    </source>
</evidence>
<dbReference type="RefSeq" id="WP_019361957.1">
    <property type="nucleotide sequence ID" value="NZ_CP162519.1"/>
</dbReference>
<dbReference type="Proteomes" id="UP000182272">
    <property type="component" value="Chromosome I"/>
</dbReference>
<dbReference type="OrthoDB" id="7853506at2"/>
<gene>
    <name evidence="1" type="ORF">SAMN05216581_2457</name>
</gene>
<sequence>MTAYFFKGVDKGRLRKFCAVRDSLDNLKNVLNLVELINTCAHCKIKNYDKGFDFVIFSGEYSRALIRKTDGFFTMAIPFQIVDDGRLYFNYDEFGIEVDGRLISILRNAISTSKLGKNSHEEIIISLVDSFGLEVHEATYFYDTFAKLTMEDHGYFRFDDDPKNQNGKIHPRYHFDFFLKDSSSVKIGSEKLIDIESFYALFDGTREKHYLREL</sequence>
<organism evidence="1 2">
    <name type="scientific">Pseudomonas asplenii</name>
    <dbReference type="NCBI Taxonomy" id="53407"/>
    <lineage>
        <taxon>Bacteria</taxon>
        <taxon>Pseudomonadati</taxon>
        <taxon>Pseudomonadota</taxon>
        <taxon>Gammaproteobacteria</taxon>
        <taxon>Pseudomonadales</taxon>
        <taxon>Pseudomonadaceae</taxon>
        <taxon>Pseudomonas</taxon>
    </lineage>
</organism>
<protein>
    <submittedName>
        <fullName evidence="1">Uncharacterized protein</fullName>
    </submittedName>
</protein>